<accession>A0AAJ0G7S4</accession>
<dbReference type="PANTHER" id="PTHR13789">
    <property type="entry name" value="MONOOXYGENASE"/>
    <property type="match status" value="1"/>
</dbReference>
<dbReference type="EMBL" id="JAWDJX010000021">
    <property type="protein sequence ID" value="KAK3052414.1"/>
    <property type="molecule type" value="Genomic_DNA"/>
</dbReference>
<reference evidence="4" key="1">
    <citation type="submission" date="2023-04" db="EMBL/GenBank/DDBJ databases">
        <title>Black Yeasts Isolated from many extreme environments.</title>
        <authorList>
            <person name="Coleine C."/>
            <person name="Stajich J.E."/>
            <person name="Selbmann L."/>
        </authorList>
    </citation>
    <scope>NUCLEOTIDE SEQUENCE</scope>
    <source>
        <strain evidence="4">CCFEE 5312</strain>
    </source>
</reference>
<comment type="caution">
    <text evidence="4">The sequence shown here is derived from an EMBL/GenBank/DDBJ whole genome shotgun (WGS) entry which is preliminary data.</text>
</comment>
<keyword evidence="2" id="KW-0560">Oxidoreductase</keyword>
<dbReference type="Proteomes" id="UP001271007">
    <property type="component" value="Unassembled WGS sequence"/>
</dbReference>
<organism evidence="4 5">
    <name type="scientific">Extremus antarcticus</name>
    <dbReference type="NCBI Taxonomy" id="702011"/>
    <lineage>
        <taxon>Eukaryota</taxon>
        <taxon>Fungi</taxon>
        <taxon>Dikarya</taxon>
        <taxon>Ascomycota</taxon>
        <taxon>Pezizomycotina</taxon>
        <taxon>Dothideomycetes</taxon>
        <taxon>Dothideomycetidae</taxon>
        <taxon>Mycosphaerellales</taxon>
        <taxon>Extremaceae</taxon>
        <taxon>Extremus</taxon>
    </lineage>
</organism>
<evidence type="ECO:0000313" key="5">
    <source>
        <dbReference type="Proteomes" id="UP001271007"/>
    </source>
</evidence>
<dbReference type="SUPFAM" id="SSF51905">
    <property type="entry name" value="FAD/NAD(P)-binding domain"/>
    <property type="match status" value="1"/>
</dbReference>
<keyword evidence="3" id="KW-0503">Monooxygenase</keyword>
<evidence type="ECO:0000256" key="3">
    <source>
        <dbReference type="ARBA" id="ARBA00023033"/>
    </source>
</evidence>
<evidence type="ECO:0000313" key="4">
    <source>
        <dbReference type="EMBL" id="KAK3052414.1"/>
    </source>
</evidence>
<proteinExistence type="inferred from homology"/>
<evidence type="ECO:0008006" key="6">
    <source>
        <dbReference type="Google" id="ProtNLM"/>
    </source>
</evidence>
<dbReference type="GO" id="GO:0004497">
    <property type="term" value="F:monooxygenase activity"/>
    <property type="evidence" value="ECO:0007669"/>
    <property type="project" value="UniProtKB-KW"/>
</dbReference>
<dbReference type="InterPro" id="IPR050493">
    <property type="entry name" value="FAD-dep_Monooxygenase_BioMet"/>
</dbReference>
<dbReference type="InterPro" id="IPR036188">
    <property type="entry name" value="FAD/NAD-bd_sf"/>
</dbReference>
<dbReference type="AlphaFoldDB" id="A0AAJ0G7S4"/>
<gene>
    <name evidence="4" type="ORF">LTR09_006624</name>
</gene>
<dbReference type="PANTHER" id="PTHR13789:SF309">
    <property type="entry name" value="PUTATIVE (AFU_ORTHOLOGUE AFUA_6G14510)-RELATED"/>
    <property type="match status" value="1"/>
</dbReference>
<dbReference type="Gene3D" id="3.50.50.60">
    <property type="entry name" value="FAD/NAD(P)-binding domain"/>
    <property type="match status" value="1"/>
</dbReference>
<evidence type="ECO:0000256" key="1">
    <source>
        <dbReference type="ARBA" id="ARBA00007992"/>
    </source>
</evidence>
<sequence>MPQTNAQPTSLSLSNKHIIVSRAGIAGLAVIIALSHSWPLDVAPPHITLYERREKAISPDREGYTISICSDRMSGGMLALQQLDLLDEVLEASVLRSEGGKGGFHLWDRDFRPILRFRTPEKPPNGLPVHGDRIARYLLRQCLIDALPESCEVRWGTSCETAERLEDGRMRVLFSGGRSGECDLLVAADGANSKTRAALRLKDVLKHAGVSMIAASARFEDDVPDDIKESF</sequence>
<evidence type="ECO:0000256" key="2">
    <source>
        <dbReference type="ARBA" id="ARBA00023002"/>
    </source>
</evidence>
<keyword evidence="5" id="KW-1185">Reference proteome</keyword>
<name>A0AAJ0G7S4_9PEZI</name>
<comment type="similarity">
    <text evidence="1">Belongs to the paxM FAD-dependent monooxygenase family.</text>
</comment>
<protein>
    <recommendedName>
        <fullName evidence="6">FAD-binding domain-containing protein</fullName>
    </recommendedName>
</protein>